<dbReference type="EMBL" id="BMAW01092343">
    <property type="protein sequence ID" value="GFS54330.1"/>
    <property type="molecule type" value="Genomic_DNA"/>
</dbReference>
<feature type="non-terminal residue" evidence="2">
    <location>
        <position position="1"/>
    </location>
</feature>
<name>A0A8X6JB73_NEPPI</name>
<evidence type="ECO:0000313" key="3">
    <source>
        <dbReference type="Proteomes" id="UP000887013"/>
    </source>
</evidence>
<evidence type="ECO:0000256" key="1">
    <source>
        <dbReference type="SAM" id="MobiDB-lite"/>
    </source>
</evidence>
<sequence>IDWDNEVEAPPLRREGEAVLRCTTSPRPAPSEPVGCPKGYVCKIEDYGDPIERRYNSGTCVPVSNSEGNAEEDSTDESGLKEKTRKQTESNPRLGHNTHFRFGAKGSQSSLWLLAALISSRRTCTLWMPLVLQELNTSRPARLICLCSRRDCAMPLYRCKDR</sequence>
<protein>
    <submittedName>
        <fullName evidence="2">WAP domain-containing protein</fullName>
    </submittedName>
</protein>
<accession>A0A8X6JB73</accession>
<feature type="compositionally biased region" description="Polar residues" evidence="1">
    <location>
        <begin position="58"/>
        <end position="68"/>
    </location>
</feature>
<organism evidence="2 3">
    <name type="scientific">Nephila pilipes</name>
    <name type="common">Giant wood spider</name>
    <name type="synonym">Nephila maculata</name>
    <dbReference type="NCBI Taxonomy" id="299642"/>
    <lineage>
        <taxon>Eukaryota</taxon>
        <taxon>Metazoa</taxon>
        <taxon>Ecdysozoa</taxon>
        <taxon>Arthropoda</taxon>
        <taxon>Chelicerata</taxon>
        <taxon>Arachnida</taxon>
        <taxon>Araneae</taxon>
        <taxon>Araneomorphae</taxon>
        <taxon>Entelegynae</taxon>
        <taxon>Araneoidea</taxon>
        <taxon>Nephilidae</taxon>
        <taxon>Nephila</taxon>
    </lineage>
</organism>
<evidence type="ECO:0000313" key="2">
    <source>
        <dbReference type="EMBL" id="GFS54330.1"/>
    </source>
</evidence>
<reference evidence="2" key="1">
    <citation type="submission" date="2020-08" db="EMBL/GenBank/DDBJ databases">
        <title>Multicomponent nature underlies the extraordinary mechanical properties of spider dragline silk.</title>
        <authorList>
            <person name="Kono N."/>
            <person name="Nakamura H."/>
            <person name="Mori M."/>
            <person name="Yoshida Y."/>
            <person name="Ohtoshi R."/>
            <person name="Malay A.D."/>
            <person name="Moran D.A.P."/>
            <person name="Tomita M."/>
            <person name="Numata K."/>
            <person name="Arakawa K."/>
        </authorList>
    </citation>
    <scope>NUCLEOTIDE SEQUENCE</scope>
</reference>
<dbReference type="OrthoDB" id="5989673at2759"/>
<gene>
    <name evidence="2" type="primary">AVEN_129627_1</name>
    <name evidence="2" type="ORF">NPIL_664411</name>
</gene>
<feature type="compositionally biased region" description="Basic and acidic residues" evidence="1">
    <location>
        <begin position="78"/>
        <end position="88"/>
    </location>
</feature>
<keyword evidence="3" id="KW-1185">Reference proteome</keyword>
<proteinExistence type="predicted"/>
<dbReference type="AlphaFoldDB" id="A0A8X6JB73"/>
<feature type="region of interest" description="Disordered" evidence="1">
    <location>
        <begin position="58"/>
        <end position="97"/>
    </location>
</feature>
<comment type="caution">
    <text evidence="2">The sequence shown here is derived from an EMBL/GenBank/DDBJ whole genome shotgun (WGS) entry which is preliminary data.</text>
</comment>
<dbReference type="Proteomes" id="UP000887013">
    <property type="component" value="Unassembled WGS sequence"/>
</dbReference>